<dbReference type="PANTHER" id="PTHR43371:SF1">
    <property type="entry name" value="RIBONUCLEOSIDE-DIPHOSPHATE REDUCTASE"/>
    <property type="match status" value="1"/>
</dbReference>
<evidence type="ECO:0000256" key="4">
    <source>
        <dbReference type="ARBA" id="ARBA00022628"/>
    </source>
</evidence>
<feature type="domain" description="Ribonucleotide reductase alpha-helical" evidence="14">
    <location>
        <begin position="9"/>
        <end position="87"/>
    </location>
</feature>
<keyword evidence="17" id="KW-1185">Reference proteome</keyword>
<dbReference type="EMBL" id="MF766044">
    <property type="protein sequence ID" value="ATI18669.1"/>
    <property type="molecule type" value="Genomic_DNA"/>
</dbReference>
<dbReference type="NCBIfam" id="TIGR02505">
    <property type="entry name" value="RTPR"/>
    <property type="match status" value="1"/>
</dbReference>
<keyword evidence="6" id="KW-0560">Oxidoreductase</keyword>
<comment type="similarity">
    <text evidence="2">Belongs to the class II ribonucleoside-triphosphate reductase family.</text>
</comment>
<dbReference type="EC" id="1.17.4.2" evidence="3"/>
<evidence type="ECO:0000259" key="14">
    <source>
        <dbReference type="Pfam" id="PF17975"/>
    </source>
</evidence>
<evidence type="ECO:0000256" key="5">
    <source>
        <dbReference type="ARBA" id="ARBA00022705"/>
    </source>
</evidence>
<comment type="catalytic activity">
    <reaction evidence="10">
        <text>a 2'-deoxyribonucleoside 5'-triphosphate + [thioredoxin]-disulfide + H2O = a ribonucleoside 5'-triphosphate + [thioredoxin]-dithiol</text>
        <dbReference type="Rhea" id="RHEA:12701"/>
        <dbReference type="Rhea" id="RHEA-COMP:10698"/>
        <dbReference type="Rhea" id="RHEA-COMP:10700"/>
        <dbReference type="ChEBI" id="CHEBI:15377"/>
        <dbReference type="ChEBI" id="CHEBI:29950"/>
        <dbReference type="ChEBI" id="CHEBI:50058"/>
        <dbReference type="ChEBI" id="CHEBI:61557"/>
        <dbReference type="ChEBI" id="CHEBI:61560"/>
        <dbReference type="EC" id="1.17.4.2"/>
    </reaction>
</comment>
<dbReference type="GO" id="GO:0000166">
    <property type="term" value="F:nucleotide binding"/>
    <property type="evidence" value="ECO:0007669"/>
    <property type="project" value="InterPro"/>
</dbReference>
<dbReference type="GO" id="GO:0031419">
    <property type="term" value="F:cobalamin binding"/>
    <property type="evidence" value="ECO:0007669"/>
    <property type="project" value="UniProtKB-KW"/>
</dbReference>
<evidence type="ECO:0000256" key="12">
    <source>
        <dbReference type="PIRSR" id="PIRSR613345-2"/>
    </source>
</evidence>
<evidence type="ECO:0000256" key="6">
    <source>
        <dbReference type="ARBA" id="ARBA00023002"/>
    </source>
</evidence>
<keyword evidence="5" id="KW-0235">DNA replication</keyword>
<feature type="disulfide bond" description="Redox-active" evidence="12">
    <location>
        <begin position="97"/>
        <end position="425"/>
    </location>
</feature>
<proteinExistence type="inferred from homology"/>
<comment type="cofactor">
    <cofactor evidence="1">
        <name>adenosylcob(III)alamin</name>
        <dbReference type="ChEBI" id="CHEBI:18408"/>
    </cofactor>
</comment>
<evidence type="ECO:0000259" key="15">
    <source>
        <dbReference type="Pfam" id="PF21995"/>
    </source>
</evidence>
<dbReference type="GO" id="GO:0004748">
    <property type="term" value="F:ribonucleoside-diphosphate reductase activity, thioredoxin disulfide as acceptor"/>
    <property type="evidence" value="ECO:0007669"/>
    <property type="project" value="InterPro"/>
</dbReference>
<dbReference type="InterPro" id="IPR013345">
    <property type="entry name" value="RTP_Rdtase_AdoCbl-dep"/>
</dbReference>
<dbReference type="Pfam" id="PF21995">
    <property type="entry name" value="RNR-II_ins_dom"/>
    <property type="match status" value="1"/>
</dbReference>
<dbReference type="GO" id="GO:0008998">
    <property type="term" value="F:ribonucleoside-triphosphate reductase (thioredoxin) activity"/>
    <property type="evidence" value="ECO:0007669"/>
    <property type="project" value="UniProtKB-EC"/>
</dbReference>
<evidence type="ECO:0000256" key="3">
    <source>
        <dbReference type="ARBA" id="ARBA00012275"/>
    </source>
</evidence>
<dbReference type="InterPro" id="IPR054158">
    <property type="entry name" value="RNR-II_ins_dom"/>
</dbReference>
<dbReference type="GO" id="GO:0006260">
    <property type="term" value="P:DNA replication"/>
    <property type="evidence" value="ECO:0007669"/>
    <property type="project" value="UniProtKB-KW"/>
</dbReference>
<feature type="domain" description="Ribonucleotide reductase large subunit C-terminal" evidence="13">
    <location>
        <begin position="375"/>
        <end position="507"/>
    </location>
</feature>
<evidence type="ECO:0000256" key="8">
    <source>
        <dbReference type="ARBA" id="ARBA00023284"/>
    </source>
</evidence>
<evidence type="ECO:0000313" key="16">
    <source>
        <dbReference type="EMBL" id="ATI18669.1"/>
    </source>
</evidence>
<accession>A0A291LH18</accession>
<keyword evidence="7 12" id="KW-1015">Disulfide bond</keyword>
<keyword evidence="8" id="KW-0676">Redox-active center</keyword>
<dbReference type="InterPro" id="IPR000788">
    <property type="entry name" value="RNR_lg_C"/>
</dbReference>
<evidence type="ECO:0000256" key="10">
    <source>
        <dbReference type="ARBA" id="ARBA00048987"/>
    </source>
</evidence>
<dbReference type="Pfam" id="PF02867">
    <property type="entry name" value="Ribonuc_red_lgC"/>
    <property type="match status" value="2"/>
</dbReference>
<protein>
    <recommendedName>
        <fullName evidence="3">ribonucleoside-triphosphate reductase (thioredoxin)</fullName>
        <ecNumber evidence="3">1.17.4.2</ecNumber>
    </recommendedName>
</protein>
<keyword evidence="9" id="KW-0170">Cobalt</keyword>
<organism evidence="16 17">
    <name type="scientific">Streptomyces phage Amethyst</name>
    <dbReference type="NCBI Taxonomy" id="2041205"/>
    <lineage>
        <taxon>Viruses</taxon>
        <taxon>Duplodnaviria</taxon>
        <taxon>Heunggongvirae</taxon>
        <taxon>Uroviricota</taxon>
        <taxon>Caudoviricetes</taxon>
        <taxon>Arquatrovirinae</taxon>
        <taxon>Omarvirus</taxon>
        <taxon>Omarvirus amethyst</taxon>
    </lineage>
</organism>
<evidence type="ECO:0000256" key="2">
    <source>
        <dbReference type="ARBA" id="ARBA00005654"/>
    </source>
</evidence>
<evidence type="ECO:0000256" key="9">
    <source>
        <dbReference type="ARBA" id="ARBA00023285"/>
    </source>
</evidence>
<name>A0A291LH18_9CAUD</name>
<evidence type="ECO:0000256" key="1">
    <source>
        <dbReference type="ARBA" id="ARBA00001922"/>
    </source>
</evidence>
<dbReference type="Pfam" id="PF17975">
    <property type="entry name" value="RNR_Alpha"/>
    <property type="match status" value="1"/>
</dbReference>
<dbReference type="PANTHER" id="PTHR43371">
    <property type="entry name" value="VITAMIN B12-DEPENDENT RIBONUCLEOTIDE REDUCTASE"/>
    <property type="match status" value="1"/>
</dbReference>
<feature type="active site" evidence="11">
    <location>
        <position position="414"/>
    </location>
</feature>
<reference evidence="16 17" key="1">
    <citation type="submission" date="2017-08" db="EMBL/GenBank/DDBJ databases">
        <authorList>
            <person name="Spangler E.H."/>
            <person name="Amajor V.O."/>
            <person name="Gomez X.D."/>
            <person name="Bhuiyan S."/>
            <person name="Layton S.R."/>
            <person name="Kim T."/>
            <person name="Hughes L.E."/>
            <person name="Garlena R.A."/>
            <person name="Russell D.A."/>
            <person name="Pope W.H."/>
            <person name="Jacobs-Sera D."/>
            <person name="Hendrix R.W."/>
            <person name="Hatfull G.F."/>
        </authorList>
    </citation>
    <scope>NUCLEOTIDE SEQUENCE [LARGE SCALE GENOMIC DNA]</scope>
</reference>
<dbReference type="InterPro" id="IPR040763">
    <property type="entry name" value="RNR_alpha_hel"/>
</dbReference>
<sequence>MTDTFDVPFGPTGELVYNRTYSRTLADGSKEQWPDTVRRVARGNLALVHGPDMGAWSDDVKAEYDELVQFMDVFAIIPAGRHLWATGVKGRQYLFNCHVAPWGEKLSRHFEFTFMRLMEGGGVGGNYSSKYLAPYGAPRRELEVHVVCDPMHQDYEEMTAAGRLSTEYDSDWAGAFEVEDSREGWADALVDLIDTYMTDDEVKHKQRVYDVSRVRCKGSRLKTFGGTASGPGPFARMLQEVAAVLNRAFAECLPPVLTWSGSEVAPWGPYEVEARDGAVYYEGTDELVPYFQRRTHLTPVEAMEIDHAIAECVVSGGVRRSARMAICKWDDPFIDAFLDCKKDGSKHWTTNISVEIDNSFVNALGSPDAALFLEAQRVHSRVVEGMLLNGEPGYWNSSLSNEGEVGEVIATNPCGEIALEPTENCNLGHVNLDYFAPRVKGGSVNLAGLHRAHELMTRFLIRATFGDVTDAEQAAKLAANRRIGVGHLGVQGFLVKQGIRYSDAPYSYAFRNLLNDLYDTVREEAREYAFYLRVPEPVKVATVAPTGSIAKLPGVSEGIHTIYARFFNRRVRFSMVDPAQVKTVEEAIAQGLLVEKCIYDQSGNTMVVAYPTKDKLVDEVERMGLDPAIVESADEVSLTNMLAFQAMYQQEWADNAVSYTVNFPEGSLTQAEAMRVIASFLPELKGTTLMPDGTRPQAPYERLTAEQFAEYEVTSVDDSFDENCANGACPVR</sequence>
<gene>
    <name evidence="16" type="ORF">SEA_AMETHYST_47</name>
</gene>
<evidence type="ECO:0000259" key="13">
    <source>
        <dbReference type="Pfam" id="PF02867"/>
    </source>
</evidence>
<keyword evidence="4" id="KW-0846">Cobalamin</keyword>
<feature type="domain" description="Ribonucleotide reductase large subunit C-terminal" evidence="13">
    <location>
        <begin position="540"/>
        <end position="670"/>
    </location>
</feature>
<feature type="active site" evidence="11">
    <location>
        <position position="416"/>
    </location>
</feature>
<dbReference type="Gene3D" id="3.30.1620.10">
    <property type="entry name" value="b-12 dependent (class ii) ribonucleotide reductase, Chain A, Domain 2"/>
    <property type="match status" value="1"/>
</dbReference>
<dbReference type="Gene3D" id="3.20.70.20">
    <property type="match status" value="3"/>
</dbReference>
<evidence type="ECO:0000256" key="11">
    <source>
        <dbReference type="PIRSR" id="PIRSR613345-1"/>
    </source>
</evidence>
<feature type="domain" description="B12-dependent ribonucleotide reductase insertion" evidence="15">
    <location>
        <begin position="143"/>
        <end position="245"/>
    </location>
</feature>
<evidence type="ECO:0000256" key="7">
    <source>
        <dbReference type="ARBA" id="ARBA00023157"/>
    </source>
</evidence>
<dbReference type="Proteomes" id="UP000228562">
    <property type="component" value="Segment"/>
</dbReference>
<dbReference type="InterPro" id="IPR050862">
    <property type="entry name" value="RdRp_reductase_class-2"/>
</dbReference>
<evidence type="ECO:0000313" key="17">
    <source>
        <dbReference type="Proteomes" id="UP000228562"/>
    </source>
</evidence>
<dbReference type="SUPFAM" id="SSF51998">
    <property type="entry name" value="PFL-like glycyl radical enzymes"/>
    <property type="match status" value="2"/>
</dbReference>